<dbReference type="SUPFAM" id="SSF46785">
    <property type="entry name" value="Winged helix' DNA-binding domain"/>
    <property type="match status" value="1"/>
</dbReference>
<evidence type="ECO:0000313" key="5">
    <source>
        <dbReference type="EMBL" id="MDI9233571.1"/>
    </source>
</evidence>
<evidence type="ECO:0000256" key="3">
    <source>
        <dbReference type="ARBA" id="ARBA00023163"/>
    </source>
</evidence>
<dbReference type="CDD" id="cd07377">
    <property type="entry name" value="WHTH_GntR"/>
    <property type="match status" value="1"/>
</dbReference>
<evidence type="ECO:0000256" key="1">
    <source>
        <dbReference type="ARBA" id="ARBA00023015"/>
    </source>
</evidence>
<organism evidence="5 6">
    <name type="scientific">Limnohabitans lacus</name>
    <dbReference type="NCBI Taxonomy" id="3045173"/>
    <lineage>
        <taxon>Bacteria</taxon>
        <taxon>Pseudomonadati</taxon>
        <taxon>Pseudomonadota</taxon>
        <taxon>Betaproteobacteria</taxon>
        <taxon>Burkholderiales</taxon>
        <taxon>Comamonadaceae</taxon>
        <taxon>Limnohabitans</taxon>
    </lineage>
</organism>
<keyword evidence="6" id="KW-1185">Reference proteome</keyword>
<accession>A0ABT6X615</accession>
<reference evidence="5" key="1">
    <citation type="submission" date="2023-05" db="EMBL/GenBank/DDBJ databases">
        <title>Limnohabitans sp. strain HM2-2 Genome sequencing and assembly.</title>
        <authorList>
            <person name="Jung Y."/>
        </authorList>
    </citation>
    <scope>NUCLEOTIDE SEQUENCE</scope>
    <source>
        <strain evidence="5">HM2-2</strain>
    </source>
</reference>
<keyword evidence="1" id="KW-0805">Transcription regulation</keyword>
<dbReference type="InterPro" id="IPR036388">
    <property type="entry name" value="WH-like_DNA-bd_sf"/>
</dbReference>
<feature type="domain" description="HTH gntR-type" evidence="4">
    <location>
        <begin position="10"/>
        <end position="78"/>
    </location>
</feature>
<dbReference type="EMBL" id="JASGBH010000004">
    <property type="protein sequence ID" value="MDI9233571.1"/>
    <property type="molecule type" value="Genomic_DNA"/>
</dbReference>
<keyword evidence="3" id="KW-0804">Transcription</keyword>
<dbReference type="InterPro" id="IPR011663">
    <property type="entry name" value="UTRA"/>
</dbReference>
<evidence type="ECO:0000256" key="2">
    <source>
        <dbReference type="ARBA" id="ARBA00023125"/>
    </source>
</evidence>
<comment type="caution">
    <text evidence="5">The sequence shown here is derived from an EMBL/GenBank/DDBJ whole genome shotgun (WGS) entry which is preliminary data.</text>
</comment>
<dbReference type="SUPFAM" id="SSF64288">
    <property type="entry name" value="Chorismate lyase-like"/>
    <property type="match status" value="1"/>
</dbReference>
<dbReference type="PANTHER" id="PTHR44846:SF1">
    <property type="entry name" value="MANNOSYL-D-GLYCERATE TRANSPORT_METABOLISM SYSTEM REPRESSOR MNGR-RELATED"/>
    <property type="match status" value="1"/>
</dbReference>
<evidence type="ECO:0000313" key="6">
    <source>
        <dbReference type="Proteomes" id="UP001431902"/>
    </source>
</evidence>
<name>A0ABT6X615_9BURK</name>
<dbReference type="SMART" id="SM00345">
    <property type="entry name" value="HTH_GNTR"/>
    <property type="match status" value="1"/>
</dbReference>
<evidence type="ECO:0000259" key="4">
    <source>
        <dbReference type="PROSITE" id="PS50949"/>
    </source>
</evidence>
<dbReference type="InterPro" id="IPR028978">
    <property type="entry name" value="Chorismate_lyase_/UTRA_dom_sf"/>
</dbReference>
<dbReference type="InterPro" id="IPR036390">
    <property type="entry name" value="WH_DNA-bd_sf"/>
</dbReference>
<gene>
    <name evidence="5" type="ORF">QLQ16_06950</name>
</gene>
<dbReference type="RefSeq" id="WP_283223971.1">
    <property type="nucleotide sequence ID" value="NZ_JASGBH010000004.1"/>
</dbReference>
<proteinExistence type="predicted"/>
<dbReference type="InterPro" id="IPR000524">
    <property type="entry name" value="Tscrpt_reg_HTH_GntR"/>
</dbReference>
<dbReference type="InterPro" id="IPR050679">
    <property type="entry name" value="Bact_HTH_transcr_reg"/>
</dbReference>
<dbReference type="PROSITE" id="PS50949">
    <property type="entry name" value="HTH_GNTR"/>
    <property type="match status" value="1"/>
</dbReference>
<dbReference type="Gene3D" id="1.10.10.10">
    <property type="entry name" value="Winged helix-like DNA-binding domain superfamily/Winged helix DNA-binding domain"/>
    <property type="match status" value="1"/>
</dbReference>
<keyword evidence="2" id="KW-0238">DNA-binding</keyword>
<protein>
    <submittedName>
        <fullName evidence="5">GntR family transcriptional regulator</fullName>
    </submittedName>
</protein>
<dbReference type="SMART" id="SM00866">
    <property type="entry name" value="UTRA"/>
    <property type="match status" value="1"/>
</dbReference>
<dbReference type="Pfam" id="PF07702">
    <property type="entry name" value="UTRA"/>
    <property type="match status" value="1"/>
</dbReference>
<dbReference type="Proteomes" id="UP001431902">
    <property type="component" value="Unassembled WGS sequence"/>
</dbReference>
<sequence>MNSANHAHPLPVYQQIAELLVRQIKAGYWHTGERLPTEAALAQTLSVAVGTLRKSLALLEEKGVLERIQGSGTYVKSVQGKQQIYELFRLELTDGPGLPTAQILDVAHAKPGLGMPQWDGAVCWRVRRLRYLSQVPVALEEIWFPAKTITALSAPELGDSMYLFYQQRLNVWISRVEDQISAAPSPAWAPAASPLQVGDWAAYIERQSWTASNELAEFSKTWFDPKVCRYCSRLSQ</sequence>
<dbReference type="PANTHER" id="PTHR44846">
    <property type="entry name" value="MANNOSYL-D-GLYCERATE TRANSPORT/METABOLISM SYSTEM REPRESSOR MNGR-RELATED"/>
    <property type="match status" value="1"/>
</dbReference>
<dbReference type="Pfam" id="PF00392">
    <property type="entry name" value="GntR"/>
    <property type="match status" value="1"/>
</dbReference>
<dbReference type="Gene3D" id="3.40.1410.10">
    <property type="entry name" value="Chorismate lyase-like"/>
    <property type="match status" value="1"/>
</dbReference>